<proteinExistence type="predicted"/>
<accession>A0A0H4QEN8</accession>
<keyword evidence="2" id="KW-1185">Reference proteome</keyword>
<protein>
    <submittedName>
        <fullName evidence="1">Uncharacterized protein</fullName>
    </submittedName>
</protein>
<dbReference type="KEGG" id="lgn:ABM34_04305"/>
<evidence type="ECO:0000313" key="2">
    <source>
        <dbReference type="Proteomes" id="UP000036106"/>
    </source>
</evidence>
<dbReference type="PATRIC" id="fig|1007676.4.peg.880"/>
<dbReference type="Proteomes" id="UP000036106">
    <property type="component" value="Chromosome"/>
</dbReference>
<dbReference type="OrthoDB" id="2298581at2"/>
<dbReference type="STRING" id="1007676.ABM34_04305"/>
<dbReference type="EMBL" id="CP012034">
    <property type="protein sequence ID" value="AKP66854.1"/>
    <property type="molecule type" value="Genomic_DNA"/>
</dbReference>
<dbReference type="RefSeq" id="WP_048703708.1">
    <property type="nucleotide sequence ID" value="NZ_CP012034.1"/>
</dbReference>
<organism evidence="1 2">
    <name type="scientific">Companilactobacillus ginsenosidimutans</name>
    <dbReference type="NCBI Taxonomy" id="1007676"/>
    <lineage>
        <taxon>Bacteria</taxon>
        <taxon>Bacillati</taxon>
        <taxon>Bacillota</taxon>
        <taxon>Bacilli</taxon>
        <taxon>Lactobacillales</taxon>
        <taxon>Lactobacillaceae</taxon>
        <taxon>Companilactobacillus</taxon>
    </lineage>
</organism>
<evidence type="ECO:0000313" key="1">
    <source>
        <dbReference type="EMBL" id="AKP66854.1"/>
    </source>
</evidence>
<reference evidence="2" key="1">
    <citation type="submission" date="2015-07" db="EMBL/GenBank/DDBJ databases">
        <title>Lactobacillus ginsenosidimutans/EMML 3141/ whole genome sequencing.</title>
        <authorList>
            <person name="Kim M.K."/>
            <person name="Im W.-T."/>
            <person name="Srinivasan S."/>
            <person name="Lee J.-J."/>
        </authorList>
    </citation>
    <scope>NUCLEOTIDE SEQUENCE [LARGE SCALE GENOMIC DNA]</scope>
    <source>
        <strain evidence="2">EMML 3041</strain>
    </source>
</reference>
<name>A0A0H4QEN8_9LACO</name>
<dbReference type="AlphaFoldDB" id="A0A0H4QEN8"/>
<sequence>MELNLEALHSITLEDVLKNVQYENMRLIKDKAMMQAQLDKDEELLKILFNKFPDAFPESLRKEDDDNGSRNSQDD</sequence>
<gene>
    <name evidence="1" type="ORF">ABM34_04305</name>
</gene>